<evidence type="ECO:0000256" key="1">
    <source>
        <dbReference type="ARBA" id="ARBA00009176"/>
    </source>
</evidence>
<organism evidence="4 5">
    <name type="scientific">Podospora pseudocomata</name>
    <dbReference type="NCBI Taxonomy" id="2093779"/>
    <lineage>
        <taxon>Eukaryota</taxon>
        <taxon>Fungi</taxon>
        <taxon>Dikarya</taxon>
        <taxon>Ascomycota</taxon>
        <taxon>Pezizomycotina</taxon>
        <taxon>Sordariomycetes</taxon>
        <taxon>Sordariomycetidae</taxon>
        <taxon>Sordariales</taxon>
        <taxon>Podosporaceae</taxon>
        <taxon>Podospora</taxon>
    </lineage>
</organism>
<dbReference type="GeneID" id="87913921"/>
<accession>A0ABR0G597</accession>
<name>A0ABR0G597_9PEZI</name>
<dbReference type="PANTHER" id="PTHR43264:SF1">
    <property type="entry name" value="INOSINE_URIDINE-PREFERRING NUCLEOSIDE HYDROLASE DOMAIN-CONTAINING PROTEIN"/>
    <property type="match status" value="1"/>
</dbReference>
<feature type="signal peptide" evidence="2">
    <location>
        <begin position="1"/>
        <end position="19"/>
    </location>
</feature>
<dbReference type="Proteomes" id="UP001323405">
    <property type="component" value="Unassembled WGS sequence"/>
</dbReference>
<evidence type="ECO:0000313" key="5">
    <source>
        <dbReference type="Proteomes" id="UP001323405"/>
    </source>
</evidence>
<dbReference type="Gene3D" id="3.90.245.10">
    <property type="entry name" value="Ribonucleoside hydrolase-like"/>
    <property type="match status" value="1"/>
</dbReference>
<dbReference type="SUPFAM" id="SSF53590">
    <property type="entry name" value="Nucleoside hydrolase"/>
    <property type="match status" value="1"/>
</dbReference>
<reference evidence="4 5" key="1">
    <citation type="journal article" date="2023" name="bioRxiv">
        <title>High-quality genome assemblies of four members of thePodospora anserinaspecies complex.</title>
        <authorList>
            <person name="Ament-Velasquez S.L."/>
            <person name="Vogan A.A."/>
            <person name="Wallerman O."/>
            <person name="Hartmann F."/>
            <person name="Gautier V."/>
            <person name="Silar P."/>
            <person name="Giraud T."/>
            <person name="Johannesson H."/>
        </authorList>
    </citation>
    <scope>NUCLEOTIDE SEQUENCE [LARGE SCALE GENOMIC DNA]</scope>
    <source>
        <strain evidence="4 5">CBS 415.72m</strain>
    </source>
</reference>
<sequence length="344" mass="37774">MIHRLVFHLAFACIIQAHAASPTTAKRLIIDTDLFSDVDDAGALLLAATSSSADLLAVNINFPSTYSALAASAILAHYGSNTPIGIRRPLTNVTFFDSWFFELGEYTSKVAYHWSGGSLPWGHAEDAWDPVALYRKILSEAPDQSVTITSIGFFDNLSGLLNSSSDIYSPLSGPDLIAAKVSELVIMGGEYPSGYEYNFWGSNPSITAHVVNTWKGSPITFSGFEIGRNVTSGLRLINEGPRDDPVKAAYVYYGYTTARPSFDPLTVLYAMEGLGDLFEFGVEYGYNHVEQNGSNKWVYDKGVTGQRFLKLKVSEHEAGAEVDRRLLQAAWSTQRDQVLTRQEL</sequence>
<protein>
    <recommendedName>
        <fullName evidence="3">Inosine/uridine-preferring nucleoside hydrolase domain-containing protein</fullName>
    </recommendedName>
</protein>
<proteinExistence type="inferred from homology"/>
<evidence type="ECO:0000256" key="2">
    <source>
        <dbReference type="SAM" id="SignalP"/>
    </source>
</evidence>
<keyword evidence="5" id="KW-1185">Reference proteome</keyword>
<dbReference type="EMBL" id="JAFFHA010000009">
    <property type="protein sequence ID" value="KAK4650898.1"/>
    <property type="molecule type" value="Genomic_DNA"/>
</dbReference>
<feature type="domain" description="Inosine/uridine-preferring nucleoside hydrolase" evidence="3">
    <location>
        <begin position="28"/>
        <end position="279"/>
    </location>
</feature>
<feature type="chain" id="PRO_5045794579" description="Inosine/uridine-preferring nucleoside hydrolase domain-containing protein" evidence="2">
    <location>
        <begin position="20"/>
        <end position="344"/>
    </location>
</feature>
<dbReference type="Pfam" id="PF01156">
    <property type="entry name" value="IU_nuc_hydro"/>
    <property type="match status" value="1"/>
</dbReference>
<dbReference type="PANTHER" id="PTHR43264">
    <property type="match status" value="1"/>
</dbReference>
<comment type="similarity">
    <text evidence="1">Belongs to the IUNH family.</text>
</comment>
<dbReference type="CDD" id="cd02652">
    <property type="entry name" value="nuc_hydro_2"/>
    <property type="match status" value="1"/>
</dbReference>
<gene>
    <name evidence="4" type="ORF">QC762_711640</name>
</gene>
<comment type="caution">
    <text evidence="4">The sequence shown here is derived from an EMBL/GenBank/DDBJ whole genome shotgun (WGS) entry which is preliminary data.</text>
</comment>
<dbReference type="RefSeq" id="XP_062739873.1">
    <property type="nucleotide sequence ID" value="XM_062894014.1"/>
</dbReference>
<dbReference type="InterPro" id="IPR001910">
    <property type="entry name" value="Inosine/uridine_hydrolase_dom"/>
</dbReference>
<dbReference type="InterPro" id="IPR036452">
    <property type="entry name" value="Ribo_hydro-like"/>
</dbReference>
<evidence type="ECO:0000313" key="4">
    <source>
        <dbReference type="EMBL" id="KAK4650898.1"/>
    </source>
</evidence>
<keyword evidence="2" id="KW-0732">Signal</keyword>
<evidence type="ECO:0000259" key="3">
    <source>
        <dbReference type="Pfam" id="PF01156"/>
    </source>
</evidence>